<accession>A0AAV4TLJ0</accession>
<evidence type="ECO:0000313" key="2">
    <source>
        <dbReference type="EMBL" id="GIY47235.1"/>
    </source>
</evidence>
<reference evidence="2 3" key="1">
    <citation type="submission" date="2021-06" db="EMBL/GenBank/DDBJ databases">
        <title>Caerostris darwini draft genome.</title>
        <authorList>
            <person name="Kono N."/>
            <person name="Arakawa K."/>
        </authorList>
    </citation>
    <scope>NUCLEOTIDE SEQUENCE [LARGE SCALE GENOMIC DNA]</scope>
</reference>
<keyword evidence="3" id="KW-1185">Reference proteome</keyword>
<protein>
    <recommendedName>
        <fullName evidence="4">Engrailed</fullName>
    </recommendedName>
</protein>
<proteinExistence type="predicted"/>
<gene>
    <name evidence="2" type="ORF">CDAR_506201</name>
</gene>
<dbReference type="Proteomes" id="UP001054837">
    <property type="component" value="Unassembled WGS sequence"/>
</dbReference>
<feature type="region of interest" description="Disordered" evidence="1">
    <location>
        <begin position="1"/>
        <end position="38"/>
    </location>
</feature>
<evidence type="ECO:0000256" key="1">
    <source>
        <dbReference type="SAM" id="MobiDB-lite"/>
    </source>
</evidence>
<dbReference type="EMBL" id="BPLQ01009898">
    <property type="protein sequence ID" value="GIY47235.1"/>
    <property type="molecule type" value="Genomic_DNA"/>
</dbReference>
<comment type="caution">
    <text evidence="2">The sequence shown here is derived from an EMBL/GenBank/DDBJ whole genome shotgun (WGS) entry which is preliminary data.</text>
</comment>
<dbReference type="AlphaFoldDB" id="A0AAV4TLJ0"/>
<sequence length="100" mass="11194">MHHAIAEPGHGPSHHSARTQDTTSVRDGLPGIRPLGFDTQYPMQKKEWVSWVKLLYCCFPSRNFRVNRSELKKEHDALKGVSSSKKNSPLSKNNQGQGAP</sequence>
<feature type="region of interest" description="Disordered" evidence="1">
    <location>
        <begin position="75"/>
        <end position="100"/>
    </location>
</feature>
<name>A0AAV4TLJ0_9ARAC</name>
<evidence type="ECO:0008006" key="4">
    <source>
        <dbReference type="Google" id="ProtNLM"/>
    </source>
</evidence>
<organism evidence="2 3">
    <name type="scientific">Caerostris darwini</name>
    <dbReference type="NCBI Taxonomy" id="1538125"/>
    <lineage>
        <taxon>Eukaryota</taxon>
        <taxon>Metazoa</taxon>
        <taxon>Ecdysozoa</taxon>
        <taxon>Arthropoda</taxon>
        <taxon>Chelicerata</taxon>
        <taxon>Arachnida</taxon>
        <taxon>Araneae</taxon>
        <taxon>Araneomorphae</taxon>
        <taxon>Entelegynae</taxon>
        <taxon>Araneoidea</taxon>
        <taxon>Araneidae</taxon>
        <taxon>Caerostris</taxon>
    </lineage>
</organism>
<feature type="compositionally biased region" description="Low complexity" evidence="1">
    <location>
        <begin position="82"/>
        <end position="94"/>
    </location>
</feature>
<evidence type="ECO:0000313" key="3">
    <source>
        <dbReference type="Proteomes" id="UP001054837"/>
    </source>
</evidence>